<evidence type="ECO:0000259" key="2">
    <source>
        <dbReference type="Pfam" id="PF00144"/>
    </source>
</evidence>
<evidence type="ECO:0000256" key="1">
    <source>
        <dbReference type="SAM" id="SignalP"/>
    </source>
</evidence>
<evidence type="ECO:0000313" key="5">
    <source>
        <dbReference type="Proteomes" id="UP001165296"/>
    </source>
</evidence>
<dbReference type="Pfam" id="PF11954">
    <property type="entry name" value="DUF3471"/>
    <property type="match status" value="1"/>
</dbReference>
<protein>
    <submittedName>
        <fullName evidence="4">Serine hydrolase</fullName>
    </submittedName>
</protein>
<dbReference type="InterPro" id="IPR012338">
    <property type="entry name" value="Beta-lactam/transpept-like"/>
</dbReference>
<dbReference type="RefSeq" id="WP_226177587.1">
    <property type="nucleotide sequence ID" value="NZ_JAJADR010000005.1"/>
</dbReference>
<evidence type="ECO:0000259" key="3">
    <source>
        <dbReference type="Pfam" id="PF11954"/>
    </source>
</evidence>
<accession>A0ABS8AW56</accession>
<proteinExistence type="predicted"/>
<keyword evidence="4" id="KW-0378">Hydrolase</keyword>
<gene>
    <name evidence="4" type="ORF">LGH74_17405</name>
</gene>
<dbReference type="InterPro" id="IPR050491">
    <property type="entry name" value="AmpC-like"/>
</dbReference>
<organism evidence="4 5">
    <name type="scientific">Hymenobacter lucidus</name>
    <dbReference type="NCBI Taxonomy" id="2880930"/>
    <lineage>
        <taxon>Bacteria</taxon>
        <taxon>Pseudomonadati</taxon>
        <taxon>Bacteroidota</taxon>
        <taxon>Cytophagia</taxon>
        <taxon>Cytophagales</taxon>
        <taxon>Hymenobacteraceae</taxon>
        <taxon>Hymenobacter</taxon>
    </lineage>
</organism>
<comment type="caution">
    <text evidence="4">The sequence shown here is derived from an EMBL/GenBank/DDBJ whole genome shotgun (WGS) entry which is preliminary data.</text>
</comment>
<dbReference type="Pfam" id="PF00144">
    <property type="entry name" value="Beta-lactamase"/>
    <property type="match status" value="1"/>
</dbReference>
<dbReference type="PANTHER" id="PTHR46825:SF15">
    <property type="entry name" value="BETA-LACTAMASE-RELATED DOMAIN-CONTAINING PROTEIN"/>
    <property type="match status" value="1"/>
</dbReference>
<dbReference type="InterPro" id="IPR021860">
    <property type="entry name" value="Peptidase_S12_Pab87-rel_C"/>
</dbReference>
<dbReference type="SUPFAM" id="SSF56601">
    <property type="entry name" value="beta-lactamase/transpeptidase-like"/>
    <property type="match status" value="1"/>
</dbReference>
<sequence length="518" mass="57233">MRTFFGRLSAISALAGSLFVVNPQPAAAQQAATSGRFITDSLDRYIQRGMRQWQIPGLAVVIVKNGKVVVSKGYGVRAVGRPEPVDANTLFMIASNTKLFTGTALAKLEEDKKLSLNDRADKYLPGFRLYDSISSQLVTVRDLMGHHFGTKTFQGDFTFWDSSLSRDEIVQRMRLLKPSGQFRKDYGYCNAGFVAAGQIIPAVTGGTSWDDYVQQNFLQPLGMTSTSTGTAGYGQRPNIALPYSNTFGPLAQMPFDNIDNIGPCGSMVSNVTDLAKWLRFQLDSGRYEGKQLMSWAALRKTRDPNTLLNTRKSTMLPTHYMTYGLGVFSADYAGSQIFWHTGGATGHVSNVCFVPEEQLGIAILTNNDNQSFFEALRYQILDSYLGVPYTNRSAAFLKGAHAGDQETYAAVAKLQSRVSKKNKLPLALDAYTGQFTHPLFGPISVAKKGKQLLVSYPNHPNLTATLDYMDGQEFRATYSNPTYGIFPAVFKLEGSKVAGLEMRINPFIEYDSYQFSRL</sequence>
<reference evidence="4" key="1">
    <citation type="submission" date="2021-10" db="EMBL/GenBank/DDBJ databases">
        <authorList>
            <person name="Dean J.D."/>
            <person name="Kim M.K."/>
            <person name="Newey C.N."/>
            <person name="Stoker T.S."/>
            <person name="Thompson D.W."/>
            <person name="Grose J.H."/>
        </authorList>
    </citation>
    <scope>NUCLEOTIDE SEQUENCE</scope>
    <source>
        <strain evidence="4">BT178</strain>
    </source>
</reference>
<dbReference type="Gene3D" id="3.40.710.10">
    <property type="entry name" value="DD-peptidase/beta-lactamase superfamily"/>
    <property type="match status" value="1"/>
</dbReference>
<keyword evidence="5" id="KW-1185">Reference proteome</keyword>
<dbReference type="EMBL" id="JAJADR010000005">
    <property type="protein sequence ID" value="MCB2409772.1"/>
    <property type="molecule type" value="Genomic_DNA"/>
</dbReference>
<dbReference type="Proteomes" id="UP001165296">
    <property type="component" value="Unassembled WGS sequence"/>
</dbReference>
<dbReference type="Gene3D" id="2.40.128.600">
    <property type="match status" value="1"/>
</dbReference>
<dbReference type="PANTHER" id="PTHR46825">
    <property type="entry name" value="D-ALANYL-D-ALANINE-CARBOXYPEPTIDASE/ENDOPEPTIDASE AMPH"/>
    <property type="match status" value="1"/>
</dbReference>
<dbReference type="InterPro" id="IPR001466">
    <property type="entry name" value="Beta-lactam-related"/>
</dbReference>
<name>A0ABS8AW56_9BACT</name>
<feature type="domain" description="Beta-lactamase-related" evidence="2">
    <location>
        <begin position="42"/>
        <end position="381"/>
    </location>
</feature>
<evidence type="ECO:0000313" key="4">
    <source>
        <dbReference type="EMBL" id="MCB2409772.1"/>
    </source>
</evidence>
<feature type="domain" description="Peptidase S12 Pab87-related C-terminal" evidence="3">
    <location>
        <begin position="423"/>
        <end position="516"/>
    </location>
</feature>
<feature type="signal peptide" evidence="1">
    <location>
        <begin position="1"/>
        <end position="28"/>
    </location>
</feature>
<keyword evidence="1" id="KW-0732">Signal</keyword>
<feature type="chain" id="PRO_5046465958" evidence="1">
    <location>
        <begin position="29"/>
        <end position="518"/>
    </location>
</feature>
<dbReference type="GO" id="GO:0016787">
    <property type="term" value="F:hydrolase activity"/>
    <property type="evidence" value="ECO:0007669"/>
    <property type="project" value="UniProtKB-KW"/>
</dbReference>